<dbReference type="Proteomes" id="UP000765507">
    <property type="component" value="Unassembled WGS sequence"/>
</dbReference>
<reference evidence="1 2" key="1">
    <citation type="journal article" date="2020" name="G3 (Bethesda)">
        <title>Draft Genome of the Common Snapping Turtle, Chelydra serpentina, a Model for Phenotypic Plasticity in Reptiles.</title>
        <authorList>
            <person name="Das D."/>
            <person name="Singh S.K."/>
            <person name="Bierstedt J."/>
            <person name="Erickson A."/>
            <person name="Galli G.L.J."/>
            <person name="Crossley D.A. 2nd"/>
            <person name="Rhen T."/>
        </authorList>
    </citation>
    <scope>NUCLEOTIDE SEQUENCE [LARGE SCALE GENOMIC DNA]</scope>
    <source>
        <strain evidence="1">KW</strain>
    </source>
</reference>
<feature type="non-terminal residue" evidence="1">
    <location>
        <position position="112"/>
    </location>
</feature>
<evidence type="ECO:0000313" key="1">
    <source>
        <dbReference type="EMBL" id="KAG6930804.1"/>
    </source>
</evidence>
<organism evidence="1 2">
    <name type="scientific">Chelydra serpentina</name>
    <name type="common">Snapping turtle</name>
    <name type="synonym">Testudo serpentina</name>
    <dbReference type="NCBI Taxonomy" id="8475"/>
    <lineage>
        <taxon>Eukaryota</taxon>
        <taxon>Metazoa</taxon>
        <taxon>Chordata</taxon>
        <taxon>Craniata</taxon>
        <taxon>Vertebrata</taxon>
        <taxon>Euteleostomi</taxon>
        <taxon>Archelosauria</taxon>
        <taxon>Testudinata</taxon>
        <taxon>Testudines</taxon>
        <taxon>Cryptodira</taxon>
        <taxon>Durocryptodira</taxon>
        <taxon>Americhelydia</taxon>
        <taxon>Chelydroidea</taxon>
        <taxon>Chelydridae</taxon>
        <taxon>Chelydra</taxon>
    </lineage>
</organism>
<name>A0A8T1SQL7_CHESE</name>
<sequence>IRVILMSATIDTTMFCEYFFNCPIIEVYGRTYPVEEYFLEDCIQMTQFVPPLKDKKRKDKDEEGGEDDDANCNLICSDEYGPETKRCMAQLNEKETPFELIEALLKYIETLN</sequence>
<dbReference type="AlphaFoldDB" id="A0A8T1SQL7"/>
<comment type="caution">
    <text evidence="1">The sequence shown here is derived from an EMBL/GenBank/DDBJ whole genome shotgun (WGS) entry which is preliminary data.</text>
</comment>
<dbReference type="Gene3D" id="3.40.50.300">
    <property type="entry name" value="P-loop containing nucleotide triphosphate hydrolases"/>
    <property type="match status" value="1"/>
</dbReference>
<dbReference type="OrthoDB" id="5600252at2759"/>
<dbReference type="InterPro" id="IPR027417">
    <property type="entry name" value="P-loop_NTPase"/>
</dbReference>
<feature type="non-terminal residue" evidence="1">
    <location>
        <position position="1"/>
    </location>
</feature>
<evidence type="ECO:0000313" key="2">
    <source>
        <dbReference type="Proteomes" id="UP000765507"/>
    </source>
</evidence>
<proteinExistence type="predicted"/>
<gene>
    <name evidence="1" type="ORF">G0U57_002897</name>
</gene>
<dbReference type="EMBL" id="JAHGAV010000136">
    <property type="protein sequence ID" value="KAG6930804.1"/>
    <property type="molecule type" value="Genomic_DNA"/>
</dbReference>
<keyword evidence="2" id="KW-1185">Reference proteome</keyword>
<protein>
    <submittedName>
        <fullName evidence="1">DEAH (Asp-Glu-Ala-His) box polypeptide 9</fullName>
    </submittedName>
</protein>
<accession>A0A8T1SQL7</accession>